<reference evidence="4" key="2">
    <citation type="submission" date="2021-04" db="EMBL/GenBank/DDBJ databases">
        <authorList>
            <person name="Gilroy R."/>
        </authorList>
    </citation>
    <scope>NUCLEOTIDE SEQUENCE</scope>
    <source>
        <strain evidence="4">ChiHejej3B27-3195</strain>
    </source>
</reference>
<keyword evidence="1 2" id="KW-0808">Transferase</keyword>
<dbReference type="GO" id="GO:0016020">
    <property type="term" value="C:membrane"/>
    <property type="evidence" value="ECO:0007669"/>
    <property type="project" value="InterPro"/>
</dbReference>
<gene>
    <name evidence="4" type="ORF">H9871_00485</name>
</gene>
<organism evidence="4 5">
    <name type="scientific">Candidatus Nesterenkonia stercoripullorum</name>
    <dbReference type="NCBI Taxonomy" id="2838701"/>
    <lineage>
        <taxon>Bacteria</taxon>
        <taxon>Bacillati</taxon>
        <taxon>Actinomycetota</taxon>
        <taxon>Actinomycetes</taxon>
        <taxon>Micrococcales</taxon>
        <taxon>Micrococcaceae</taxon>
        <taxon>Nesterenkonia</taxon>
    </lineage>
</organism>
<evidence type="ECO:0000313" key="4">
    <source>
        <dbReference type="EMBL" id="HIW98600.1"/>
    </source>
</evidence>
<feature type="transmembrane region" description="Helical" evidence="3">
    <location>
        <begin position="225"/>
        <end position="243"/>
    </location>
</feature>
<feature type="transmembrane region" description="Helical" evidence="3">
    <location>
        <begin position="81"/>
        <end position="107"/>
    </location>
</feature>
<feature type="transmembrane region" description="Helical" evidence="3">
    <location>
        <begin position="155"/>
        <end position="179"/>
    </location>
</feature>
<sequence>MSLDQSVHATPQIAAERGGRRTVRQNLQALHNAQKSGAGVPAYTRWVNRRVARIIAATAASLGLTPNQVTGLSAGLSAAGLAVLLIAGPQWWSAFLCSVLLAAGYVFDSADGQVARLTGAGSPAGEWLDHVVDAARTPAIHLSIAVAVFVHRPDLLWVGGVSMAFAVLSAAQFMSQILAEQLVRSTGPEQTSGPQLKQSLVLLPTDTGVLCWCFALWALPPAFAAVYAVLFALNLVHSAASMLRKHRKLTSIA</sequence>
<dbReference type="Proteomes" id="UP000824151">
    <property type="component" value="Unassembled WGS sequence"/>
</dbReference>
<evidence type="ECO:0000313" key="5">
    <source>
        <dbReference type="Proteomes" id="UP000824151"/>
    </source>
</evidence>
<dbReference type="GO" id="GO:0008654">
    <property type="term" value="P:phospholipid biosynthetic process"/>
    <property type="evidence" value="ECO:0007669"/>
    <property type="project" value="InterPro"/>
</dbReference>
<dbReference type="AlphaFoldDB" id="A0A9D1S0H4"/>
<evidence type="ECO:0000256" key="3">
    <source>
        <dbReference type="SAM" id="Phobius"/>
    </source>
</evidence>
<evidence type="ECO:0000256" key="2">
    <source>
        <dbReference type="RuleBase" id="RU003750"/>
    </source>
</evidence>
<keyword evidence="3" id="KW-1133">Transmembrane helix</keyword>
<comment type="caution">
    <text evidence="4">The sequence shown here is derived from an EMBL/GenBank/DDBJ whole genome shotgun (WGS) entry which is preliminary data.</text>
</comment>
<evidence type="ECO:0000256" key="1">
    <source>
        <dbReference type="ARBA" id="ARBA00022679"/>
    </source>
</evidence>
<accession>A0A9D1S0H4</accession>
<dbReference type="GO" id="GO:0016780">
    <property type="term" value="F:phosphotransferase activity, for other substituted phosphate groups"/>
    <property type="evidence" value="ECO:0007669"/>
    <property type="project" value="InterPro"/>
</dbReference>
<dbReference type="PROSITE" id="PS00379">
    <property type="entry name" value="CDP_ALCOHOL_P_TRANSF"/>
    <property type="match status" value="1"/>
</dbReference>
<keyword evidence="3" id="KW-0472">Membrane</keyword>
<protein>
    <submittedName>
        <fullName evidence="4">CDP-alcohol phosphatidyltransferase family protein</fullName>
    </submittedName>
</protein>
<dbReference type="Pfam" id="PF01066">
    <property type="entry name" value="CDP-OH_P_transf"/>
    <property type="match status" value="1"/>
</dbReference>
<comment type="similarity">
    <text evidence="2">Belongs to the CDP-alcohol phosphatidyltransferase class-I family.</text>
</comment>
<dbReference type="InterPro" id="IPR048254">
    <property type="entry name" value="CDP_ALCOHOL_P_TRANSF_CS"/>
</dbReference>
<reference evidence="4" key="1">
    <citation type="journal article" date="2021" name="PeerJ">
        <title>Extensive microbial diversity within the chicken gut microbiome revealed by metagenomics and culture.</title>
        <authorList>
            <person name="Gilroy R."/>
            <person name="Ravi A."/>
            <person name="Getino M."/>
            <person name="Pursley I."/>
            <person name="Horton D.L."/>
            <person name="Alikhan N.F."/>
            <person name="Baker D."/>
            <person name="Gharbi K."/>
            <person name="Hall N."/>
            <person name="Watson M."/>
            <person name="Adriaenssens E.M."/>
            <person name="Foster-Nyarko E."/>
            <person name="Jarju S."/>
            <person name="Secka A."/>
            <person name="Antonio M."/>
            <person name="Oren A."/>
            <person name="Chaudhuri R.R."/>
            <person name="La Ragione R."/>
            <person name="Hildebrand F."/>
            <person name="Pallen M.J."/>
        </authorList>
    </citation>
    <scope>NUCLEOTIDE SEQUENCE</scope>
    <source>
        <strain evidence="4">ChiHejej3B27-3195</strain>
    </source>
</reference>
<name>A0A9D1S0H4_9MICC</name>
<proteinExistence type="inferred from homology"/>
<keyword evidence="3" id="KW-0812">Transmembrane</keyword>
<dbReference type="InterPro" id="IPR043130">
    <property type="entry name" value="CDP-OH_PTrfase_TM_dom"/>
</dbReference>
<dbReference type="EMBL" id="DXGD01000021">
    <property type="protein sequence ID" value="HIW98600.1"/>
    <property type="molecule type" value="Genomic_DNA"/>
</dbReference>
<dbReference type="InterPro" id="IPR000462">
    <property type="entry name" value="CDP-OH_P_trans"/>
</dbReference>
<dbReference type="Gene3D" id="1.20.120.1760">
    <property type="match status" value="1"/>
</dbReference>